<keyword evidence="2" id="KW-1185">Reference proteome</keyword>
<gene>
    <name evidence="1" type="ORF">JKP88DRAFT_253766</name>
</gene>
<evidence type="ECO:0000313" key="2">
    <source>
        <dbReference type="Proteomes" id="UP000664859"/>
    </source>
</evidence>
<comment type="caution">
    <text evidence="1">The sequence shown here is derived from an EMBL/GenBank/DDBJ whole genome shotgun (WGS) entry which is preliminary data.</text>
</comment>
<proteinExistence type="predicted"/>
<sequence length="222" mass="24146">MHNAHDERTQTWLSRSAALLPLRHKRVCDQAAPSRQSPTAVPPIDAAACDQAAPSRQSLTAASPTNAAASAAHAQNAPCHSGLLRVVPPHKALPGTRERRFPALMHHPPASRRSHCYTRPEAPRTAANGTIAAASHGDTRICKRRAAHTVHLFWHLRHAQRAAVLQVGASDLLLPHNAPRVHRWLRVVSAMLLLRRDVRVPLAPSEAHAPTTRPSHAAPLPR</sequence>
<protein>
    <submittedName>
        <fullName evidence="1">Uncharacterized protein</fullName>
    </submittedName>
</protein>
<name>A0A836CJM0_9STRA</name>
<dbReference type="EMBL" id="JAFCMP010000080">
    <property type="protein sequence ID" value="KAG5187869.1"/>
    <property type="molecule type" value="Genomic_DNA"/>
</dbReference>
<evidence type="ECO:0000313" key="1">
    <source>
        <dbReference type="EMBL" id="KAG5187869.1"/>
    </source>
</evidence>
<dbReference type="AlphaFoldDB" id="A0A836CJM0"/>
<reference evidence="1" key="1">
    <citation type="submission" date="2021-02" db="EMBL/GenBank/DDBJ databases">
        <title>First Annotated Genome of the Yellow-green Alga Tribonema minus.</title>
        <authorList>
            <person name="Mahan K.M."/>
        </authorList>
    </citation>
    <scope>NUCLEOTIDE SEQUENCE</scope>
    <source>
        <strain evidence="1">UTEX B ZZ1240</strain>
    </source>
</reference>
<organism evidence="1 2">
    <name type="scientific">Tribonema minus</name>
    <dbReference type="NCBI Taxonomy" id="303371"/>
    <lineage>
        <taxon>Eukaryota</taxon>
        <taxon>Sar</taxon>
        <taxon>Stramenopiles</taxon>
        <taxon>Ochrophyta</taxon>
        <taxon>PX clade</taxon>
        <taxon>Xanthophyceae</taxon>
        <taxon>Tribonematales</taxon>
        <taxon>Tribonemataceae</taxon>
        <taxon>Tribonema</taxon>
    </lineage>
</organism>
<accession>A0A836CJM0</accession>
<dbReference type="Proteomes" id="UP000664859">
    <property type="component" value="Unassembled WGS sequence"/>
</dbReference>